<organism evidence="1 2">
    <name type="scientific">Operophtera brumata</name>
    <name type="common">Winter moth</name>
    <name type="synonym">Phalaena brumata</name>
    <dbReference type="NCBI Taxonomy" id="104452"/>
    <lineage>
        <taxon>Eukaryota</taxon>
        <taxon>Metazoa</taxon>
        <taxon>Ecdysozoa</taxon>
        <taxon>Arthropoda</taxon>
        <taxon>Hexapoda</taxon>
        <taxon>Insecta</taxon>
        <taxon>Pterygota</taxon>
        <taxon>Neoptera</taxon>
        <taxon>Endopterygota</taxon>
        <taxon>Lepidoptera</taxon>
        <taxon>Glossata</taxon>
        <taxon>Ditrysia</taxon>
        <taxon>Geometroidea</taxon>
        <taxon>Geometridae</taxon>
        <taxon>Larentiinae</taxon>
        <taxon>Operophtera</taxon>
    </lineage>
</organism>
<dbReference type="EMBL" id="JTDY01005727">
    <property type="protein sequence ID" value="KOB66691.1"/>
    <property type="molecule type" value="Genomic_DNA"/>
</dbReference>
<proteinExistence type="predicted"/>
<sequence>MVRSTMGALTEMKPPDEEEMFFKNVISTLDEVYPNSWRAWVINSPAYEDLFGESITSDLECRLRFAIPTVKLAKAYSSETSLSERRYRKIKKILISWPLGRALIYAPLTIMAKVQHKPTTSSPKRST</sequence>
<dbReference type="Proteomes" id="UP000037510">
    <property type="component" value="Unassembled WGS sequence"/>
</dbReference>
<reference evidence="1 2" key="1">
    <citation type="journal article" date="2015" name="Genome Biol. Evol.">
        <title>The genome of winter moth (Operophtera brumata) provides a genomic perspective on sexual dimorphism and phenology.</title>
        <authorList>
            <person name="Derks M.F."/>
            <person name="Smit S."/>
            <person name="Salis L."/>
            <person name="Schijlen E."/>
            <person name="Bossers A."/>
            <person name="Mateman C."/>
            <person name="Pijl A.S."/>
            <person name="de Ridder D."/>
            <person name="Groenen M.A."/>
            <person name="Visser M.E."/>
            <person name="Megens H.J."/>
        </authorList>
    </citation>
    <scope>NUCLEOTIDE SEQUENCE [LARGE SCALE GENOMIC DNA]</scope>
    <source>
        <strain evidence="1">WM2013NL</strain>
        <tissue evidence="1">Head and thorax</tissue>
    </source>
</reference>
<dbReference type="AlphaFoldDB" id="A0A0L7KUG8"/>
<comment type="caution">
    <text evidence="1">The sequence shown here is derived from an EMBL/GenBank/DDBJ whole genome shotgun (WGS) entry which is preliminary data.</text>
</comment>
<accession>A0A0L7KUG8</accession>
<evidence type="ECO:0000313" key="2">
    <source>
        <dbReference type="Proteomes" id="UP000037510"/>
    </source>
</evidence>
<name>A0A0L7KUG8_OPEBR</name>
<evidence type="ECO:0000313" key="1">
    <source>
        <dbReference type="EMBL" id="KOB66691.1"/>
    </source>
</evidence>
<gene>
    <name evidence="1" type="ORF">OBRU01_15725</name>
</gene>
<keyword evidence="2" id="KW-1185">Reference proteome</keyword>
<protein>
    <submittedName>
        <fullName evidence="1">Uncharacterized protein</fullName>
    </submittedName>
</protein>